<reference evidence="1 2" key="1">
    <citation type="submission" date="2019-06" db="EMBL/GenBank/DDBJ databases">
        <title>Metagenome assembled Genome of Spiribacter salinus SL48-SHIP from the microbial mat of Salt Lake 48 (Novosibirsk region, Russia).</title>
        <authorList>
            <person name="Shipova A."/>
            <person name="Rozanov A.S."/>
            <person name="Bryanskaya A.V."/>
            <person name="Peltek S.E."/>
        </authorList>
    </citation>
    <scope>NUCLEOTIDE SEQUENCE [LARGE SCALE GENOMIC DNA]</scope>
    <source>
        <strain evidence="1">SL48-SHIP-2</strain>
    </source>
</reference>
<dbReference type="EMBL" id="VIFK01000160">
    <property type="protein sequence ID" value="TQE98652.1"/>
    <property type="molecule type" value="Genomic_DNA"/>
</dbReference>
<gene>
    <name evidence="1" type="ORF">FKY71_12750</name>
</gene>
<accession>A0A540VPH0</accession>
<sequence>MLASLLALFGWRLRLASSCGHLSRSFFGLRILAHQKLSLLAQENRSHISAWLRLSCSRISRITSGHFLLPFTDGLTLRISSSID</sequence>
<proteinExistence type="predicted"/>
<organism evidence="1 2">
    <name type="scientific">Spiribacter salinus</name>
    <dbReference type="NCBI Taxonomy" id="1335746"/>
    <lineage>
        <taxon>Bacteria</taxon>
        <taxon>Pseudomonadati</taxon>
        <taxon>Pseudomonadota</taxon>
        <taxon>Gammaproteobacteria</taxon>
        <taxon>Chromatiales</taxon>
        <taxon>Ectothiorhodospiraceae</taxon>
        <taxon>Spiribacter</taxon>
    </lineage>
</organism>
<dbReference type="Proteomes" id="UP000315400">
    <property type="component" value="Unassembled WGS sequence"/>
</dbReference>
<evidence type="ECO:0000313" key="2">
    <source>
        <dbReference type="Proteomes" id="UP000315400"/>
    </source>
</evidence>
<evidence type="ECO:0000313" key="1">
    <source>
        <dbReference type="EMBL" id="TQE98652.1"/>
    </source>
</evidence>
<dbReference type="AlphaFoldDB" id="A0A540VPH0"/>
<comment type="caution">
    <text evidence="1">The sequence shown here is derived from an EMBL/GenBank/DDBJ whole genome shotgun (WGS) entry which is preliminary data.</text>
</comment>
<protein>
    <submittedName>
        <fullName evidence="1">Uncharacterized protein</fullName>
    </submittedName>
</protein>
<name>A0A540VPH0_9GAMM</name>